<evidence type="ECO:0000259" key="1">
    <source>
        <dbReference type="PROSITE" id="PS51819"/>
    </source>
</evidence>
<evidence type="ECO:0000313" key="2">
    <source>
        <dbReference type="EMBL" id="SEP94775.1"/>
    </source>
</evidence>
<dbReference type="PROSITE" id="PS51819">
    <property type="entry name" value="VOC"/>
    <property type="match status" value="1"/>
</dbReference>
<dbReference type="InterPro" id="IPR025870">
    <property type="entry name" value="Glyoxalase-like_dom"/>
</dbReference>
<dbReference type="RefSeq" id="WP_092495214.1">
    <property type="nucleotide sequence ID" value="NZ_FOFG01000002.1"/>
</dbReference>
<name>A0A1H9C0H5_9HYPH</name>
<protein>
    <submittedName>
        <fullName evidence="2">Glyoxalase-like domain-containing protein</fullName>
    </submittedName>
</protein>
<dbReference type="PANTHER" id="PTHR40265">
    <property type="entry name" value="BLL2707 PROTEIN"/>
    <property type="match status" value="1"/>
</dbReference>
<dbReference type="Proteomes" id="UP000199647">
    <property type="component" value="Unassembled WGS sequence"/>
</dbReference>
<reference evidence="2" key="1">
    <citation type="submission" date="2016-10" db="EMBL/GenBank/DDBJ databases">
        <authorList>
            <person name="de Groot N.N."/>
        </authorList>
    </citation>
    <scope>NUCLEOTIDE SEQUENCE [LARGE SCALE GENOMIC DNA]</scope>
    <source>
        <strain evidence="2">A52C2</strain>
    </source>
</reference>
<dbReference type="InterPro" id="IPR037523">
    <property type="entry name" value="VOC_core"/>
</dbReference>
<accession>A0A1H9C0H5</accession>
<dbReference type="SUPFAM" id="SSF54593">
    <property type="entry name" value="Glyoxalase/Bleomycin resistance protein/Dihydroxybiphenyl dioxygenase"/>
    <property type="match status" value="1"/>
</dbReference>
<dbReference type="Pfam" id="PF13468">
    <property type="entry name" value="Glyoxalase_3"/>
    <property type="match status" value="1"/>
</dbReference>
<dbReference type="EMBL" id="FOFG01000002">
    <property type="protein sequence ID" value="SEP94775.1"/>
    <property type="molecule type" value="Genomic_DNA"/>
</dbReference>
<proteinExistence type="predicted"/>
<dbReference type="STRING" id="1855383.SAMN05216548_10222"/>
<gene>
    <name evidence="2" type="ORF">SAMN05216548_10222</name>
</gene>
<feature type="domain" description="VOC" evidence="1">
    <location>
        <begin position="6"/>
        <end position="141"/>
    </location>
</feature>
<dbReference type="AlphaFoldDB" id="A0A1H9C0H5"/>
<evidence type="ECO:0000313" key="3">
    <source>
        <dbReference type="Proteomes" id="UP000199647"/>
    </source>
</evidence>
<dbReference type="PANTHER" id="PTHR40265:SF1">
    <property type="entry name" value="GLYOXALASE-LIKE DOMAIN-CONTAINING PROTEIN"/>
    <property type="match status" value="1"/>
</dbReference>
<dbReference type="Gene3D" id="3.10.180.10">
    <property type="entry name" value="2,3-Dihydroxybiphenyl 1,2-Dioxygenase, domain 1"/>
    <property type="match status" value="1"/>
</dbReference>
<dbReference type="InterPro" id="IPR029068">
    <property type="entry name" value="Glyas_Bleomycin-R_OHBP_Dase"/>
</dbReference>
<keyword evidence="3" id="KW-1185">Reference proteome</keyword>
<dbReference type="OrthoDB" id="9812467at2"/>
<organism evidence="2 3">
    <name type="scientific">Faunimonas pinastri</name>
    <dbReference type="NCBI Taxonomy" id="1855383"/>
    <lineage>
        <taxon>Bacteria</taxon>
        <taxon>Pseudomonadati</taxon>
        <taxon>Pseudomonadota</taxon>
        <taxon>Alphaproteobacteria</taxon>
        <taxon>Hyphomicrobiales</taxon>
        <taxon>Afifellaceae</taxon>
        <taxon>Faunimonas</taxon>
    </lineage>
</organism>
<sequence length="218" mass="23347">MTMRLPIDHVVVLVPDLAAAGAAFEAAGFQVTPEARHSPQMGTANRCVMLAGSYIEIMGVVEPTAVNAGWRELLAAGIGIRGLAFRSTDIRATVERLQANGIAAEAVREFSRSTPDGQLRFSIARIAREETPGLQCLFCQHHTPQLLWRPNMLVHPNGASGLESVGLPSPDGLQCFGQDGEPGIAVSRGADRLVIRGEAEAHHDLRATCGIEIRTVRP</sequence>